<evidence type="ECO:0000256" key="1">
    <source>
        <dbReference type="SAM" id="MobiDB-lite"/>
    </source>
</evidence>
<dbReference type="AlphaFoldDB" id="A0A9W4DTB7"/>
<accession>A0A9W4DTB7</accession>
<comment type="caution">
    <text evidence="2">The sequence shown here is derived from an EMBL/GenBank/DDBJ whole genome shotgun (WGS) entry which is preliminary data.</text>
</comment>
<evidence type="ECO:0000313" key="3">
    <source>
        <dbReference type="Proteomes" id="UP001152519"/>
    </source>
</evidence>
<name>A0A9W4DTB7_9ACTN</name>
<reference evidence="2" key="1">
    <citation type="submission" date="2021-05" db="EMBL/GenBank/DDBJ databases">
        <authorList>
            <person name="Arsene-Ploetze F."/>
        </authorList>
    </citation>
    <scope>NUCLEOTIDE SEQUENCE</scope>
    <source>
        <strain evidence="2">DSM 42138</strain>
    </source>
</reference>
<keyword evidence="3" id="KW-1185">Reference proteome</keyword>
<gene>
    <name evidence="2" type="ORF">SCOCK_370019</name>
</gene>
<proteinExistence type="predicted"/>
<organism evidence="2 3">
    <name type="scientific">Actinacidiphila cocklensis</name>
    <dbReference type="NCBI Taxonomy" id="887465"/>
    <lineage>
        <taxon>Bacteria</taxon>
        <taxon>Bacillati</taxon>
        <taxon>Actinomycetota</taxon>
        <taxon>Actinomycetes</taxon>
        <taxon>Kitasatosporales</taxon>
        <taxon>Streptomycetaceae</taxon>
        <taxon>Actinacidiphila</taxon>
    </lineage>
</organism>
<dbReference type="EMBL" id="CAJSLV010000067">
    <property type="protein sequence ID" value="CAG6395868.1"/>
    <property type="molecule type" value="Genomic_DNA"/>
</dbReference>
<feature type="compositionally biased region" description="Basic residues" evidence="1">
    <location>
        <begin position="1"/>
        <end position="13"/>
    </location>
</feature>
<feature type="region of interest" description="Disordered" evidence="1">
    <location>
        <begin position="1"/>
        <end position="23"/>
    </location>
</feature>
<sequence>MRPPRRPARRGRQGRAPLPQRGRRVSGICACWLLRRGIRMLKTPPLGRVRNLGRQYRITDRHAPVNMALRAAELPFPKEVLAALPDAVSAGYRIRPGRSPGFVPAVRGGS</sequence>
<evidence type="ECO:0000313" key="2">
    <source>
        <dbReference type="EMBL" id="CAG6395868.1"/>
    </source>
</evidence>
<dbReference type="Proteomes" id="UP001152519">
    <property type="component" value="Unassembled WGS sequence"/>
</dbReference>
<protein>
    <submittedName>
        <fullName evidence="2">Uncharacterized protein</fullName>
    </submittedName>
</protein>